<evidence type="ECO:0000313" key="2">
    <source>
        <dbReference type="EMBL" id="RUP46155.1"/>
    </source>
</evidence>
<organism evidence="2 3">
    <name type="scientific">Jimgerdemannia flammicorona</name>
    <dbReference type="NCBI Taxonomy" id="994334"/>
    <lineage>
        <taxon>Eukaryota</taxon>
        <taxon>Fungi</taxon>
        <taxon>Fungi incertae sedis</taxon>
        <taxon>Mucoromycota</taxon>
        <taxon>Mucoromycotina</taxon>
        <taxon>Endogonomycetes</taxon>
        <taxon>Endogonales</taxon>
        <taxon>Endogonaceae</taxon>
        <taxon>Jimgerdemannia</taxon>
    </lineage>
</organism>
<proteinExistence type="predicted"/>
<reference evidence="2 3" key="1">
    <citation type="journal article" date="2018" name="New Phytol.">
        <title>Phylogenomics of Endogonaceae and evolution of mycorrhizas within Mucoromycota.</title>
        <authorList>
            <person name="Chang Y."/>
            <person name="Desiro A."/>
            <person name="Na H."/>
            <person name="Sandor L."/>
            <person name="Lipzen A."/>
            <person name="Clum A."/>
            <person name="Barry K."/>
            <person name="Grigoriev I.V."/>
            <person name="Martin F.M."/>
            <person name="Stajich J.E."/>
            <person name="Smith M.E."/>
            <person name="Bonito G."/>
            <person name="Spatafora J.W."/>
        </authorList>
    </citation>
    <scope>NUCLEOTIDE SEQUENCE [LARGE SCALE GENOMIC DNA]</scope>
    <source>
        <strain evidence="2 3">GMNB39</strain>
    </source>
</reference>
<feature type="non-terminal residue" evidence="2">
    <location>
        <position position="213"/>
    </location>
</feature>
<evidence type="ECO:0000313" key="3">
    <source>
        <dbReference type="Proteomes" id="UP000268093"/>
    </source>
</evidence>
<accession>A0A433D5Q5</accession>
<dbReference type="Pfam" id="PF13349">
    <property type="entry name" value="DUF4097"/>
    <property type="match status" value="1"/>
</dbReference>
<sequence length="213" mass="22667">MVTEYRDQRFGGALYGVFFGKNKFGQDFHQRRTPPKLTDKILSGFVLPVSNPSPYFHSLSLKKHLRASAISLETVNSALGPMTLSATTSLSAKTVCGAIEIQQRPDWQHGSTTSSVRLETVSGSIQGRFVAGQHFTVKTVSGSVDVAVDAPESGSRPSVDLQTVSGIVNGRVSIGKQLKLSSVSGPVELQLDSGNEAPEVKGSTVSGDLTIDF</sequence>
<keyword evidence="3" id="KW-1185">Reference proteome</keyword>
<gene>
    <name evidence="2" type="ORF">BC936DRAFT_147282</name>
</gene>
<dbReference type="Proteomes" id="UP000268093">
    <property type="component" value="Unassembled WGS sequence"/>
</dbReference>
<dbReference type="OrthoDB" id="3539644at2759"/>
<comment type="caution">
    <text evidence="2">The sequence shown here is derived from an EMBL/GenBank/DDBJ whole genome shotgun (WGS) entry which is preliminary data.</text>
</comment>
<dbReference type="InterPro" id="IPR025164">
    <property type="entry name" value="Toastrack_DUF4097"/>
</dbReference>
<evidence type="ECO:0000259" key="1">
    <source>
        <dbReference type="Pfam" id="PF13349"/>
    </source>
</evidence>
<feature type="domain" description="DUF4097" evidence="1">
    <location>
        <begin position="88"/>
        <end position="212"/>
    </location>
</feature>
<protein>
    <recommendedName>
        <fullName evidence="1">DUF4097 domain-containing protein</fullName>
    </recommendedName>
</protein>
<name>A0A433D5Q5_9FUNG</name>
<dbReference type="AlphaFoldDB" id="A0A433D5Q5"/>
<dbReference type="EMBL" id="RBNI01006250">
    <property type="protein sequence ID" value="RUP46155.1"/>
    <property type="molecule type" value="Genomic_DNA"/>
</dbReference>